<dbReference type="EMBL" id="KI925462">
    <property type="protein sequence ID" value="ETW77748.1"/>
    <property type="molecule type" value="Genomic_DNA"/>
</dbReference>
<evidence type="ECO:0000313" key="2">
    <source>
        <dbReference type="EMBL" id="ETW77748.1"/>
    </source>
</evidence>
<name>W4JW12_HETIT</name>
<dbReference type="GeneID" id="20671088"/>
<proteinExistence type="predicted"/>
<accession>W4JW12</accession>
<dbReference type="RefSeq" id="XP_009549783.1">
    <property type="nucleotide sequence ID" value="XM_009551488.1"/>
</dbReference>
<feature type="compositionally biased region" description="Polar residues" evidence="1">
    <location>
        <begin position="28"/>
        <end position="39"/>
    </location>
</feature>
<dbReference type="InParanoid" id="W4JW12"/>
<reference evidence="2 3" key="1">
    <citation type="journal article" date="2012" name="New Phytol.">
        <title>Insight into trade-off between wood decay and parasitism from the genome of a fungal forest pathogen.</title>
        <authorList>
            <person name="Olson A."/>
            <person name="Aerts A."/>
            <person name="Asiegbu F."/>
            <person name="Belbahri L."/>
            <person name="Bouzid O."/>
            <person name="Broberg A."/>
            <person name="Canback B."/>
            <person name="Coutinho P.M."/>
            <person name="Cullen D."/>
            <person name="Dalman K."/>
            <person name="Deflorio G."/>
            <person name="van Diepen L.T."/>
            <person name="Dunand C."/>
            <person name="Duplessis S."/>
            <person name="Durling M."/>
            <person name="Gonthier P."/>
            <person name="Grimwood J."/>
            <person name="Fossdal C.G."/>
            <person name="Hansson D."/>
            <person name="Henrissat B."/>
            <person name="Hietala A."/>
            <person name="Himmelstrand K."/>
            <person name="Hoffmeister D."/>
            <person name="Hogberg N."/>
            <person name="James T.Y."/>
            <person name="Karlsson M."/>
            <person name="Kohler A."/>
            <person name="Kues U."/>
            <person name="Lee Y.H."/>
            <person name="Lin Y.C."/>
            <person name="Lind M."/>
            <person name="Lindquist E."/>
            <person name="Lombard V."/>
            <person name="Lucas S."/>
            <person name="Lunden K."/>
            <person name="Morin E."/>
            <person name="Murat C."/>
            <person name="Park J."/>
            <person name="Raffaello T."/>
            <person name="Rouze P."/>
            <person name="Salamov A."/>
            <person name="Schmutz J."/>
            <person name="Solheim H."/>
            <person name="Stahlberg J."/>
            <person name="Velez H."/>
            <person name="de Vries R.P."/>
            <person name="Wiebenga A."/>
            <person name="Woodward S."/>
            <person name="Yakovlev I."/>
            <person name="Garbelotto M."/>
            <person name="Martin F."/>
            <person name="Grigoriev I.V."/>
            <person name="Stenlid J."/>
        </authorList>
    </citation>
    <scope>NUCLEOTIDE SEQUENCE [LARGE SCALE GENOMIC DNA]</scope>
    <source>
        <strain evidence="2 3">TC 32-1</strain>
    </source>
</reference>
<evidence type="ECO:0000256" key="1">
    <source>
        <dbReference type="SAM" id="MobiDB-lite"/>
    </source>
</evidence>
<dbReference type="HOGENOM" id="CLU_2527737_0_0_1"/>
<organism evidence="2 3">
    <name type="scientific">Heterobasidion irregulare (strain TC 32-1)</name>
    <dbReference type="NCBI Taxonomy" id="747525"/>
    <lineage>
        <taxon>Eukaryota</taxon>
        <taxon>Fungi</taxon>
        <taxon>Dikarya</taxon>
        <taxon>Basidiomycota</taxon>
        <taxon>Agaricomycotina</taxon>
        <taxon>Agaricomycetes</taxon>
        <taxon>Russulales</taxon>
        <taxon>Bondarzewiaceae</taxon>
        <taxon>Heterobasidion</taxon>
        <taxon>Heterobasidion annosum species complex</taxon>
    </lineage>
</organism>
<dbReference type="Proteomes" id="UP000030671">
    <property type="component" value="Unassembled WGS sequence"/>
</dbReference>
<feature type="region of interest" description="Disordered" evidence="1">
    <location>
        <begin position="26"/>
        <end position="50"/>
    </location>
</feature>
<sequence>MLASLCRAPFSPPRQVCNSDRIPKRSDSVLSHISPSALQRASLPRKKRHHISVRPMPNAQNLWSPEPEHGHLSVLHPHFSRISV</sequence>
<keyword evidence="3" id="KW-1185">Reference proteome</keyword>
<gene>
    <name evidence="2" type="ORF">HETIRDRAFT_324841</name>
</gene>
<protein>
    <submittedName>
        <fullName evidence="2">Uncharacterized protein</fullName>
    </submittedName>
</protein>
<dbReference type="KEGG" id="hir:HETIRDRAFT_324841"/>
<evidence type="ECO:0000313" key="3">
    <source>
        <dbReference type="Proteomes" id="UP000030671"/>
    </source>
</evidence>
<dbReference type="AlphaFoldDB" id="W4JW12"/>